<evidence type="ECO:0000313" key="10">
    <source>
        <dbReference type="Proteomes" id="UP000015104"/>
    </source>
</evidence>
<dbReference type="GO" id="GO:0006508">
    <property type="term" value="P:proteolysis"/>
    <property type="evidence" value="ECO:0007669"/>
    <property type="project" value="UniProtKB-KW"/>
</dbReference>
<keyword evidence="6" id="KW-1015">Disulfide bond</keyword>
<dbReference type="InterPro" id="IPR012599">
    <property type="entry name" value="Propeptide_C1A"/>
</dbReference>
<keyword evidence="3 7" id="KW-0732">Signal</keyword>
<dbReference type="GO" id="GO:0004197">
    <property type="term" value="F:cysteine-type endopeptidase activity"/>
    <property type="evidence" value="ECO:0007669"/>
    <property type="project" value="InterPro"/>
</dbReference>
<dbReference type="AlphaFoldDB" id="T1KCU9"/>
<dbReference type="PROSITE" id="PS00640">
    <property type="entry name" value="THIOL_PROTEASE_ASN"/>
    <property type="match status" value="1"/>
</dbReference>
<keyword evidence="4" id="KW-0378">Hydrolase</keyword>
<keyword evidence="5" id="KW-0788">Thiol protease</keyword>
<dbReference type="EMBL" id="CAEY01001996">
    <property type="status" value="NOT_ANNOTATED_CDS"/>
    <property type="molecule type" value="Genomic_DNA"/>
</dbReference>
<dbReference type="PANTHER" id="PTHR12411">
    <property type="entry name" value="CYSTEINE PROTEASE FAMILY C1-RELATED"/>
    <property type="match status" value="1"/>
</dbReference>
<dbReference type="InterPro" id="IPR000668">
    <property type="entry name" value="Peptidase_C1A_C"/>
</dbReference>
<organism evidence="9 10">
    <name type="scientific">Tetranychus urticae</name>
    <name type="common">Two-spotted spider mite</name>
    <dbReference type="NCBI Taxonomy" id="32264"/>
    <lineage>
        <taxon>Eukaryota</taxon>
        <taxon>Metazoa</taxon>
        <taxon>Ecdysozoa</taxon>
        <taxon>Arthropoda</taxon>
        <taxon>Chelicerata</taxon>
        <taxon>Arachnida</taxon>
        <taxon>Acari</taxon>
        <taxon>Acariformes</taxon>
        <taxon>Trombidiformes</taxon>
        <taxon>Prostigmata</taxon>
        <taxon>Eleutherengona</taxon>
        <taxon>Raphignathae</taxon>
        <taxon>Tetranychoidea</taxon>
        <taxon>Tetranychidae</taxon>
        <taxon>Tetranychus</taxon>
    </lineage>
</organism>
<dbReference type="Pfam" id="PF08127">
    <property type="entry name" value="Propeptide_C1"/>
    <property type="match status" value="1"/>
</dbReference>
<dbReference type="InterPro" id="IPR013128">
    <property type="entry name" value="Peptidase_C1A"/>
</dbReference>
<evidence type="ECO:0000256" key="5">
    <source>
        <dbReference type="ARBA" id="ARBA00022807"/>
    </source>
</evidence>
<comment type="similarity">
    <text evidence="1">Belongs to the peptidase C1 family.</text>
</comment>
<dbReference type="OrthoDB" id="640249at2759"/>
<dbReference type="InterPro" id="IPR038765">
    <property type="entry name" value="Papain-like_cys_pep_sf"/>
</dbReference>
<reference evidence="10" key="1">
    <citation type="submission" date="2011-08" db="EMBL/GenBank/DDBJ databases">
        <authorList>
            <person name="Rombauts S."/>
        </authorList>
    </citation>
    <scope>NUCLEOTIDE SEQUENCE</scope>
    <source>
        <strain evidence="10">London</strain>
    </source>
</reference>
<dbReference type="Proteomes" id="UP000015104">
    <property type="component" value="Unassembled WGS sequence"/>
</dbReference>
<dbReference type="KEGG" id="tut:107362934"/>
<evidence type="ECO:0000256" key="2">
    <source>
        <dbReference type="ARBA" id="ARBA00022670"/>
    </source>
</evidence>
<protein>
    <recommendedName>
        <fullName evidence="8">Peptidase C1A papain C-terminal domain-containing protein</fullName>
    </recommendedName>
</protein>
<evidence type="ECO:0000256" key="1">
    <source>
        <dbReference type="ARBA" id="ARBA00008455"/>
    </source>
</evidence>
<dbReference type="Pfam" id="PF00112">
    <property type="entry name" value="Peptidase_C1"/>
    <property type="match status" value="1"/>
</dbReference>
<dbReference type="Gene3D" id="3.90.70.10">
    <property type="entry name" value="Cysteine proteinases"/>
    <property type="match status" value="1"/>
</dbReference>
<dbReference type="InterPro" id="IPR025661">
    <property type="entry name" value="Pept_asp_AS"/>
</dbReference>
<dbReference type="OMA" id="MADRICI"/>
<dbReference type="STRING" id="32264.T1KCU9"/>
<feature type="chain" id="PRO_5018667326" description="Peptidase C1A papain C-terminal domain-containing protein" evidence="7">
    <location>
        <begin position="19"/>
        <end position="324"/>
    </location>
</feature>
<evidence type="ECO:0000259" key="8">
    <source>
        <dbReference type="SMART" id="SM00645"/>
    </source>
</evidence>
<keyword evidence="2" id="KW-0645">Protease</keyword>
<dbReference type="EnsemblMetazoa" id="tetur09g00570.1">
    <property type="protein sequence ID" value="tetur09g00570.1"/>
    <property type="gene ID" value="tetur09g00570"/>
</dbReference>
<dbReference type="eggNOG" id="KOG1543">
    <property type="taxonomic scope" value="Eukaryota"/>
</dbReference>
<reference evidence="9" key="2">
    <citation type="submission" date="2015-06" db="UniProtKB">
        <authorList>
            <consortium name="EnsemblMetazoa"/>
        </authorList>
    </citation>
    <scope>IDENTIFICATION</scope>
</reference>
<dbReference type="SMART" id="SM00645">
    <property type="entry name" value="Pept_C1"/>
    <property type="match status" value="1"/>
</dbReference>
<proteinExistence type="inferred from homology"/>
<evidence type="ECO:0000256" key="4">
    <source>
        <dbReference type="ARBA" id="ARBA00022801"/>
    </source>
</evidence>
<name>T1KCU9_TETUR</name>
<feature type="domain" description="Peptidase C1A papain C-terminal" evidence="8">
    <location>
        <begin position="81"/>
        <end position="294"/>
    </location>
</feature>
<gene>
    <name evidence="9" type="primary">107362934</name>
</gene>
<keyword evidence="10" id="KW-1185">Reference proteome</keyword>
<evidence type="ECO:0000313" key="9">
    <source>
        <dbReference type="EnsemblMetazoa" id="tetur09g00570.1"/>
    </source>
</evidence>
<evidence type="ECO:0000256" key="6">
    <source>
        <dbReference type="ARBA" id="ARBA00023157"/>
    </source>
</evidence>
<evidence type="ECO:0000256" key="7">
    <source>
        <dbReference type="SAM" id="SignalP"/>
    </source>
</evidence>
<feature type="signal peptide" evidence="7">
    <location>
        <begin position="1"/>
        <end position="18"/>
    </location>
</feature>
<dbReference type="SUPFAM" id="SSF54001">
    <property type="entry name" value="Cysteine proteinases"/>
    <property type="match status" value="1"/>
</dbReference>
<sequence>MKSFIAIVLSICFVKSSGTSSDALESLPDELIELFNSNGTTWKAGKNFDGLSLSQVKKLFMSSEETLTTNVEQIWHSDSDSHKEFDARTEWPHCPSIGQIFNQGFCSPSWIYASVGQMADRICIKTGQNIDVKATVEHMMNGNYDCNSNFNTADGAKAFRYWSTKGIFIEKPEKSSNQCRCQIKMNDEYFGVSNYRLSQQLDIIKEILSRGPITFHIEVYLDLLYYKSGVYQRTSDVKLGSHLVKVIGWGVENGVDYWLIANSWGTKWGDNGFFKLKRGVGALRVGENNYSALIEKNTKVPSTMDKEQLFLVAHKCSCGCDKSW</sequence>
<evidence type="ECO:0000256" key="3">
    <source>
        <dbReference type="ARBA" id="ARBA00022729"/>
    </source>
</evidence>
<accession>T1KCU9</accession>
<dbReference type="HOGENOM" id="CLU_012184_3_1_1"/>